<dbReference type="GO" id="GO:0043531">
    <property type="term" value="F:ADP binding"/>
    <property type="evidence" value="ECO:0007669"/>
    <property type="project" value="InterPro"/>
</dbReference>
<dbReference type="PRINTS" id="PR00364">
    <property type="entry name" value="DISEASERSIST"/>
</dbReference>
<evidence type="ECO:0000259" key="6">
    <source>
        <dbReference type="PROSITE" id="PS50104"/>
    </source>
</evidence>
<protein>
    <submittedName>
        <fullName evidence="7">TIR-NBS type disease resistance protein</fullName>
    </submittedName>
</protein>
<dbReference type="FunFam" id="3.40.50.10140:FF:000007">
    <property type="entry name" value="Disease resistance protein (TIR-NBS-LRR class)"/>
    <property type="match status" value="1"/>
</dbReference>
<dbReference type="InterPro" id="IPR002182">
    <property type="entry name" value="NB-ARC"/>
</dbReference>
<dbReference type="Gene3D" id="1.10.8.430">
    <property type="entry name" value="Helical domain of apoptotic protease-activating factors"/>
    <property type="match status" value="1"/>
</dbReference>
<dbReference type="EMBL" id="KZ623338">
    <property type="protein sequence ID" value="RQO93048.1"/>
    <property type="molecule type" value="Genomic_DNA"/>
</dbReference>
<dbReference type="PROSITE" id="PS50104">
    <property type="entry name" value="TIR"/>
    <property type="match status" value="1"/>
</dbReference>
<dbReference type="Gene3D" id="3.40.50.10140">
    <property type="entry name" value="Toll/interleukin-1 receptor homology (TIR) domain"/>
    <property type="match status" value="1"/>
</dbReference>
<dbReference type="InterPro" id="IPR032675">
    <property type="entry name" value="LRR_dom_sf"/>
</dbReference>
<dbReference type="PANTHER" id="PTHR11017:SF271">
    <property type="entry name" value="DISEASE RESISTANCE PROTEIN (TIR-NBS-LRR CLASS) FAMILY"/>
    <property type="match status" value="1"/>
</dbReference>
<dbReference type="InterPro" id="IPR058192">
    <property type="entry name" value="WHD_ROQ1-like"/>
</dbReference>
<feature type="domain" description="TIR" evidence="6">
    <location>
        <begin position="202"/>
        <end position="370"/>
    </location>
</feature>
<reference evidence="7" key="2">
    <citation type="submission" date="2006-04" db="EMBL/GenBank/DDBJ databases">
        <title>Cloning and characterization of NBS-LRR type of disease resistance-like protein.</title>
        <authorList>
            <person name="Zhang Z.Y."/>
            <person name="Zhang Q."/>
        </authorList>
    </citation>
    <scope>NUCLEOTIDE SEQUENCE</scope>
</reference>
<dbReference type="SUPFAM" id="SSF46785">
    <property type="entry name" value="Winged helix' DNA-binding domain"/>
    <property type="match status" value="1"/>
</dbReference>
<feature type="compositionally biased region" description="Basic residues" evidence="5">
    <location>
        <begin position="1364"/>
        <end position="1375"/>
    </location>
</feature>
<dbReference type="SUPFAM" id="SSF52540">
    <property type="entry name" value="P-loop containing nucleoside triphosphate hydrolases"/>
    <property type="match status" value="1"/>
</dbReference>
<dbReference type="InterPro" id="IPR042197">
    <property type="entry name" value="Apaf_helical"/>
</dbReference>
<dbReference type="STRING" id="3694.Q19PJ8"/>
<dbReference type="InterPro" id="IPR027417">
    <property type="entry name" value="P-loop_NTPase"/>
</dbReference>
<dbReference type="PANTHER" id="PTHR11017">
    <property type="entry name" value="LEUCINE-RICH REPEAT-CONTAINING PROTEIN"/>
    <property type="match status" value="1"/>
</dbReference>
<organism evidence="7">
    <name type="scientific">Populus trichocarpa</name>
    <name type="common">Western balsam poplar</name>
    <name type="synonym">Populus balsamifera subsp. trichocarpa</name>
    <dbReference type="NCBI Taxonomy" id="3694"/>
    <lineage>
        <taxon>Eukaryota</taxon>
        <taxon>Viridiplantae</taxon>
        <taxon>Streptophyta</taxon>
        <taxon>Embryophyta</taxon>
        <taxon>Tracheophyta</taxon>
        <taxon>Spermatophyta</taxon>
        <taxon>Magnoliopsida</taxon>
        <taxon>eudicotyledons</taxon>
        <taxon>Gunneridae</taxon>
        <taxon>Pentapetalae</taxon>
        <taxon>rosids</taxon>
        <taxon>fabids</taxon>
        <taxon>Malpighiales</taxon>
        <taxon>Salicaceae</taxon>
        <taxon>Saliceae</taxon>
        <taxon>Populus</taxon>
    </lineage>
</organism>
<keyword evidence="1" id="KW-0433">Leucine-rich repeat</keyword>
<keyword evidence="4" id="KW-0520">NAD</keyword>
<dbReference type="GO" id="GO:0007165">
    <property type="term" value="P:signal transduction"/>
    <property type="evidence" value="ECO:0007669"/>
    <property type="project" value="InterPro"/>
</dbReference>
<dbReference type="ExpressionAtlas" id="Q19PJ8">
    <property type="expression patterns" value="differential"/>
</dbReference>
<dbReference type="SUPFAM" id="SSF52200">
    <property type="entry name" value="Toll/Interleukin receptor TIR domain"/>
    <property type="match status" value="1"/>
</dbReference>
<keyword evidence="3" id="KW-0611">Plant defense</keyword>
<feature type="compositionally biased region" description="Basic and acidic residues" evidence="5">
    <location>
        <begin position="1320"/>
        <end position="1363"/>
    </location>
</feature>
<dbReference type="InterPro" id="IPR000157">
    <property type="entry name" value="TIR_dom"/>
</dbReference>
<dbReference type="InterPro" id="IPR044974">
    <property type="entry name" value="Disease_R_plants"/>
</dbReference>
<evidence type="ECO:0000313" key="7">
    <source>
        <dbReference type="EMBL" id="ABF81459.1"/>
    </source>
</evidence>
<gene>
    <name evidence="8" type="ORF">POPTR_T002066</name>
</gene>
<evidence type="ECO:0000256" key="4">
    <source>
        <dbReference type="ARBA" id="ARBA00023027"/>
    </source>
</evidence>
<proteinExistence type="evidence at transcript level"/>
<dbReference type="InterPro" id="IPR035897">
    <property type="entry name" value="Toll_tir_struct_dom_sf"/>
</dbReference>
<dbReference type="EMBL" id="DQ513245">
    <property type="protein sequence ID" value="ABF81459.1"/>
    <property type="molecule type" value="mRNA"/>
</dbReference>
<evidence type="ECO:0000256" key="5">
    <source>
        <dbReference type="SAM" id="MobiDB-lite"/>
    </source>
</evidence>
<evidence type="ECO:0000256" key="3">
    <source>
        <dbReference type="ARBA" id="ARBA00022821"/>
    </source>
</evidence>
<feature type="region of interest" description="Disordered" evidence="5">
    <location>
        <begin position="1315"/>
        <end position="1421"/>
    </location>
</feature>
<dbReference type="Pfam" id="PF00931">
    <property type="entry name" value="NB-ARC"/>
    <property type="match status" value="1"/>
</dbReference>
<dbReference type="Gene3D" id="3.40.50.300">
    <property type="entry name" value="P-loop containing nucleotide triphosphate hydrolases"/>
    <property type="match status" value="1"/>
</dbReference>
<dbReference type="Pfam" id="PF23282">
    <property type="entry name" value="WHD_ROQ1"/>
    <property type="match status" value="1"/>
</dbReference>
<reference evidence="8" key="1">
    <citation type="journal article" date="2006" name="Science">
        <title>The genome of black cottonwood, Populus trichocarpa (Torr. &amp; Gray).</title>
        <authorList>
            <person name="Tuskan G.A."/>
            <person name="Difazio S."/>
            <person name="Jansson S."/>
            <person name="Bohlmann J."/>
            <person name="Grigoriev I."/>
            <person name="Hellsten U."/>
            <person name="Putnam N."/>
            <person name="Ralph S."/>
            <person name="Rombauts S."/>
            <person name="Salamov A."/>
            <person name="Schein J."/>
            <person name="Sterck L."/>
            <person name="Aerts A."/>
            <person name="Bhalerao R.R."/>
            <person name="Bhalerao R.P."/>
            <person name="Blaudez D."/>
            <person name="Boerjan W."/>
            <person name="Brun A."/>
            <person name="Brunner A."/>
            <person name="Busov V."/>
            <person name="Campbell M."/>
            <person name="Carlson J."/>
            <person name="Chalot M."/>
            <person name="Chapman J."/>
            <person name="Chen G.L."/>
            <person name="Cooper D."/>
            <person name="Coutinho P.M."/>
            <person name="Couturier J."/>
            <person name="Covert S."/>
            <person name="Cronk Q."/>
            <person name="Cunningham R."/>
            <person name="Davis J."/>
            <person name="Degroeve S."/>
            <person name="Dejardin A."/>
            <person name="Depamphilis C."/>
            <person name="Detter J."/>
            <person name="Dirks B."/>
            <person name="Dubchak I."/>
            <person name="Duplessis S."/>
            <person name="Ehlting J."/>
            <person name="Ellis B."/>
            <person name="Gendler K."/>
            <person name="Goodstein D."/>
            <person name="Gribskov M."/>
            <person name="Grimwood J."/>
            <person name="Groover A."/>
            <person name="Gunter L."/>
            <person name="Hamberger B."/>
            <person name="Heinze B."/>
            <person name="Helariutta Y."/>
            <person name="Henrissat B."/>
            <person name="Holligan D."/>
            <person name="Holt R."/>
            <person name="Huang W."/>
            <person name="Islam-Faridi N."/>
            <person name="Jones S."/>
            <person name="Jones-Rhoades M."/>
            <person name="Jorgensen R."/>
            <person name="Joshi C."/>
            <person name="Kangasjarvi J."/>
            <person name="Karlsson J."/>
            <person name="Kelleher C."/>
            <person name="Kirkpatrick R."/>
            <person name="Kirst M."/>
            <person name="Kohler A."/>
            <person name="Kalluri U."/>
            <person name="Larimer F."/>
            <person name="Leebens-Mack J."/>
            <person name="Leple J.C."/>
            <person name="Locascio P."/>
            <person name="Lou Y."/>
            <person name="Lucas S."/>
            <person name="Martin F."/>
            <person name="Montanini B."/>
            <person name="Napoli C."/>
            <person name="Nelson D.R."/>
            <person name="Nelson C."/>
            <person name="Nieminen K."/>
            <person name="Nilsson O."/>
            <person name="Pereda V."/>
            <person name="Peter G."/>
            <person name="Philippe R."/>
            <person name="Pilate G."/>
            <person name="Poliakov A."/>
            <person name="Razumovskaya J."/>
            <person name="Richardson P."/>
            <person name="Rinaldi C."/>
            <person name="Ritland K."/>
            <person name="Rouze P."/>
            <person name="Ryaboy D."/>
            <person name="Schmutz J."/>
            <person name="Schrader J."/>
            <person name="Segerman B."/>
            <person name="Shin H."/>
            <person name="Siddiqui A."/>
            <person name="Sterky F."/>
            <person name="Terry A."/>
            <person name="Tsai C.J."/>
            <person name="Uberbacher E."/>
            <person name="Unneberg P."/>
            <person name="Vahala J."/>
            <person name="Wall K."/>
            <person name="Wessler S."/>
            <person name="Yang G."/>
            <person name="Yin T."/>
            <person name="Douglas C."/>
            <person name="Marra M."/>
            <person name="Sandberg G."/>
            <person name="Van de Peer Y."/>
            <person name="Rokhsar D."/>
        </authorList>
    </citation>
    <scope>NUCLEOTIDE SEQUENCE [LARGE SCALE GENOMIC DNA]</scope>
    <source>
        <strain evidence="8">Nisqually-1</strain>
    </source>
</reference>
<dbReference type="Gene3D" id="3.80.10.10">
    <property type="entry name" value="Ribonuclease Inhibitor"/>
    <property type="match status" value="2"/>
</dbReference>
<dbReference type="InterPro" id="IPR036390">
    <property type="entry name" value="WH_DNA-bd_sf"/>
</dbReference>
<evidence type="ECO:0000313" key="8">
    <source>
        <dbReference type="EMBL" id="RQO93048.1"/>
    </source>
</evidence>
<dbReference type="SUPFAM" id="SSF52058">
    <property type="entry name" value="L domain-like"/>
    <property type="match status" value="1"/>
</dbReference>
<evidence type="ECO:0000256" key="2">
    <source>
        <dbReference type="ARBA" id="ARBA00022737"/>
    </source>
</evidence>
<reference evidence="8" key="3">
    <citation type="submission" date="2017-07" db="EMBL/GenBank/DDBJ databases">
        <title>WGS assembly of Populus trichocarpa.</title>
        <authorList>
            <person name="Tuskan G."/>
            <person name="Difazio S."/>
            <person name="Jansson S."/>
            <person name="Bohlmann J."/>
            <person name="Grigoriev I."/>
            <person name="Hellsten U."/>
            <person name="Putnam N."/>
            <person name="Ralph S."/>
            <person name="Rombauts S."/>
            <person name="Salamov A."/>
            <person name="Schein J."/>
            <person name="Sterck L."/>
            <person name="Aerts A."/>
            <person name="Bhalerao R."/>
            <person name="Bhalerao R."/>
            <person name="Blaudez D."/>
            <person name="Boerjan W."/>
            <person name="Brun A."/>
            <person name="Brunner A."/>
            <person name="Busov V."/>
            <person name="Campbell M."/>
            <person name="Carlson J."/>
            <person name="Chalot M."/>
            <person name="Chapman J."/>
            <person name="Chen G."/>
            <person name="Cooper D."/>
            <person name="Coutinho P."/>
            <person name="Couturier J."/>
            <person name="Covert S."/>
            <person name="Cronk Q."/>
            <person name="Cunningham R."/>
            <person name="Davis J."/>
            <person name="Degroeve S."/>
            <person name="Dejardin A."/>
            <person name="Depamphilis C."/>
            <person name="Detter J."/>
            <person name="Dirks B."/>
            <person name="Dubchak I."/>
            <person name="Duplessis S."/>
            <person name="Ehlting J."/>
            <person name="Ellis B."/>
            <person name="Gendler K."/>
            <person name="Goodstein D."/>
            <person name="Gribskov M."/>
            <person name="Grimwood J."/>
            <person name="Groover A."/>
            <person name="Gunter L."/>
            <person name="Hamberger B."/>
            <person name="Heinze B."/>
            <person name="Helariutta Y."/>
            <person name="Henrissat B."/>
            <person name="Holligan D."/>
            <person name="Holt R."/>
            <person name="Huang W."/>
            <person name="Islam-Faridi N."/>
            <person name="Jones S."/>
            <person name="Jones-Rhoades M."/>
            <person name="Jorgensen R."/>
            <person name="Joshi C."/>
            <person name="Kangasjarvi J."/>
            <person name="Karlsson J."/>
            <person name="Kelleher C."/>
            <person name="Kirkpatrick R."/>
            <person name="Kirst M."/>
            <person name="Kohler A."/>
            <person name="Kalluri U."/>
            <person name="Larimer F."/>
            <person name="Leebens-Mack J."/>
            <person name="Leple J."/>
            <person name="Locascio P."/>
            <person name="Lou Y."/>
            <person name="Lucas S."/>
            <person name="Martin F."/>
            <person name="Montanini B."/>
            <person name="Napoli C."/>
            <person name="Nelson D."/>
            <person name="Nelson C."/>
            <person name="Nieminen K."/>
            <person name="Nilsson O."/>
            <person name="Pereda V."/>
            <person name="Peter G."/>
            <person name="Philippe R."/>
            <person name="Pilate G."/>
            <person name="Poliakov A."/>
            <person name="Razumovskaya J."/>
            <person name="Richardson P."/>
            <person name="Rinaldi C."/>
            <person name="Ritland K."/>
            <person name="Rouze P."/>
            <person name="Ryaboy D."/>
            <person name="Schmutz J."/>
            <person name="Schrader J."/>
            <person name="Segerman B."/>
            <person name="Shin H."/>
            <person name="Siddiqui A."/>
            <person name="Sterky F."/>
            <person name="Terry A."/>
            <person name="Tsai C."/>
            <person name="Uberbacher E."/>
            <person name="Unneberg P."/>
            <person name="Vahala J."/>
            <person name="Wall K."/>
            <person name="Wessler S."/>
            <person name="Yang G."/>
            <person name="Yin T."/>
            <person name="Douglas C."/>
            <person name="Marra M."/>
            <person name="Sandberg G."/>
            <person name="Van De Peer Y."/>
            <person name="Rokhsar D."/>
        </authorList>
    </citation>
    <scope>NUCLEOTIDE SEQUENCE</scope>
    <source>
        <strain evidence="8">Nisqually-1</strain>
    </source>
</reference>
<name>Q19PJ8_POPTR</name>
<dbReference type="SMART" id="SM00255">
    <property type="entry name" value="TIR"/>
    <property type="match status" value="1"/>
</dbReference>
<dbReference type="GO" id="GO:0006952">
    <property type="term" value="P:defense response"/>
    <property type="evidence" value="ECO:0007669"/>
    <property type="project" value="UniProtKB-KW"/>
</dbReference>
<accession>Q19PJ8</accession>
<keyword evidence="2" id="KW-0677">Repeat</keyword>
<sequence>MVAASSSSSKNDISLGVNQEEHGFTAQRRRAFTVESIYLQVRGTMEERCFNATSLGREPSPMELFVETHMRSQDRQKGVQQFVDNRAQHFVSLRERYRDDPSIHPDFNPDLWMAVGSSGGLDKNQVYGLSNTTAENLRAASSASTVGSSQSKESVALQQHTSHLTEKYEQLSTNYELRQIIMNMTSQTAMTEPESSRSISLGAYDVFLSFRGEDTRKTFTDHLYTALVQAGIHTFRDDDELPRGEEISDHLLRAVQESKISIVVFSKGYASSRWCLNELVEILKCKNRKTGQIVLPIFYDIDPSDVRKQNGSFAEAFVKHEERSEEKLVKEWRKALEEAGNLSGRNLNDMANGHEAKFIKEIIKDVLNKLDPKYLYVPEHLVGMDRLAHNIFDFLSTATDDVRIVGIHGMPGIGKTTIAKVVFNQLCYGFEGSCFLSNINETPKKLTGLVRLQTQLLRDILKQDVANFECVDRGKVLINERIRRKRVLFVADDVARQDQLNALMGERSWFGPGSRVIITTRDSNLLRKADQTYQIEELTRDQSLQLFSWHAFKHSKPAEDYIELSKDVVDYCGGLPLALEVMGACLYGKNRGGWKSVIDKLRRIPNHDIQGKLRISYDSLDGEELRNAFLDIACFFIDRKKRYVAKVLGARCGYNPEVDLETLRGRSLIKVNAIGKITMHDLLRDMGREVVRETSPKEPGKRTRIWNQEDAWNVLEQQKGTDVVEGLALDVRASEAKSLSTRSFAKMKRLNLLQINGAHLTGSFKLLSKELMWICWLQCPLKYFSSDFTLDNLAVLDMQYSNLKELWKGQKILNRLKILNLNHSKNLIKTPNLHSSSLEKLKLKGCSSLVEVHQSIENLTSLVFLNLEGCWNLKILPESIGNVKSLETLNISGCSQLEKLPECMGDMESLTELLADGIENEQFLTSIGQLKHVRRLSLCGYSSAPPSSSLNSAGVLNWKQWLPTSFGWRLVNHLELSNGGLSDRTTNCVDFSGLSALEVLDLTRNKFSSLPSGIGFLPKLRRLFVLACEYLVSILDLPSSLDCLVASHCKSLKRVRIPIEQKKDLYIELHESHSLEEIQGIEGRSNSFWYICSNQFSHSPKKLQKSVVEVMCNGRHPYRISPIRGEMPNWMSCSGEGCSLSFHIPSVFQGLVVWFICPLEPVTIEFDSRIIIIIRNKSNGIQLFEDKRTPGTDMFFIEGFIRYISISEMGMEDYCGDDELELCIYSEPTEHAVRRLPFYPVHIKECGAHVIAKKLNSFEESAMGRATVMPSPSLYHLLPHPHCGSITASTPKQWSNYLFAKLQEYNLSLTFHVTRKEKKRNTGENREGNREREIDSVEREMTETVETKKTGDIDRETERDRRGEGRKRTKERRRSAAAGIGLHSHRHRNTTENVHQHHRQLSHPRSPPQNVHCARSACKKK</sequence>
<evidence type="ECO:0000256" key="1">
    <source>
        <dbReference type="ARBA" id="ARBA00022614"/>
    </source>
</evidence>
<dbReference type="Pfam" id="PF01582">
    <property type="entry name" value="TIR"/>
    <property type="match status" value="1"/>
</dbReference>